<organism evidence="1">
    <name type="scientific">Lepeophtheirus salmonis</name>
    <name type="common">Salmon louse</name>
    <name type="synonym">Caligus salmonis</name>
    <dbReference type="NCBI Taxonomy" id="72036"/>
    <lineage>
        <taxon>Eukaryota</taxon>
        <taxon>Metazoa</taxon>
        <taxon>Ecdysozoa</taxon>
        <taxon>Arthropoda</taxon>
        <taxon>Crustacea</taxon>
        <taxon>Multicrustacea</taxon>
        <taxon>Hexanauplia</taxon>
        <taxon>Copepoda</taxon>
        <taxon>Siphonostomatoida</taxon>
        <taxon>Caligidae</taxon>
        <taxon>Lepeophtheirus</taxon>
    </lineage>
</organism>
<dbReference type="EMBL" id="HACA01028180">
    <property type="protein sequence ID" value="CDW45541.1"/>
    <property type="molecule type" value="Transcribed_RNA"/>
</dbReference>
<name>A0A0K2V6I0_LEPSM</name>
<accession>A0A0K2V6I0</accession>
<proteinExistence type="predicted"/>
<reference evidence="1" key="1">
    <citation type="submission" date="2014-05" db="EMBL/GenBank/DDBJ databases">
        <authorList>
            <person name="Chronopoulou M."/>
        </authorList>
    </citation>
    <scope>NUCLEOTIDE SEQUENCE</scope>
    <source>
        <tissue evidence="1">Whole organism</tissue>
    </source>
</reference>
<dbReference type="AlphaFoldDB" id="A0A0K2V6I0"/>
<protein>
    <submittedName>
        <fullName evidence="1">KRABA domaincontaining protein 2like [Acyrthosiphon pisum]</fullName>
    </submittedName>
</protein>
<sequence length="17" mass="2011">MLCTWMQDKKKTVGARD</sequence>
<evidence type="ECO:0000313" key="1">
    <source>
        <dbReference type="EMBL" id="CDW45541.1"/>
    </source>
</evidence>